<dbReference type="InterPro" id="IPR012452">
    <property type="entry name" value="DUF1657"/>
</dbReference>
<name>A0A0A0I5Y4_CLONO</name>
<proteinExistence type="predicted"/>
<gene>
    <name evidence="1" type="ORF">Z968_05625</name>
</gene>
<dbReference type="Pfam" id="PF07870">
    <property type="entry name" value="DUF1657"/>
    <property type="match status" value="1"/>
</dbReference>
<evidence type="ECO:0000313" key="1">
    <source>
        <dbReference type="EMBL" id="KGM96804.1"/>
    </source>
</evidence>
<protein>
    <recommendedName>
        <fullName evidence="3">DUF1657 domain-containing protein</fullName>
    </recommendedName>
</protein>
<organism evidence="1 2">
    <name type="scientific">Clostridium novyi A str. 4552</name>
    <dbReference type="NCBI Taxonomy" id="1444289"/>
    <lineage>
        <taxon>Bacteria</taxon>
        <taxon>Bacillati</taxon>
        <taxon>Bacillota</taxon>
        <taxon>Clostridia</taxon>
        <taxon>Eubacteriales</taxon>
        <taxon>Clostridiaceae</taxon>
        <taxon>Clostridium</taxon>
    </lineage>
</organism>
<accession>A0A0A0I5Y4</accession>
<reference evidence="1 2" key="1">
    <citation type="submission" date="2014-01" db="EMBL/GenBank/DDBJ databases">
        <title>Plasmidome dynamics in the species complex Clostridium novyi sensu lato converts strains of independent lineages into distinctly different pathogens.</title>
        <authorList>
            <person name="Skarin H."/>
            <person name="Segerman B."/>
        </authorList>
    </citation>
    <scope>NUCLEOTIDE SEQUENCE [LARGE SCALE GENOMIC DNA]</scope>
    <source>
        <strain evidence="1 2">4552</strain>
    </source>
</reference>
<evidence type="ECO:0000313" key="2">
    <source>
        <dbReference type="Proteomes" id="UP000030012"/>
    </source>
</evidence>
<dbReference type="Proteomes" id="UP000030012">
    <property type="component" value="Unassembled WGS sequence"/>
</dbReference>
<dbReference type="RefSeq" id="WP_003364400.1">
    <property type="nucleotide sequence ID" value="NZ_JENJ01000018.1"/>
</dbReference>
<comment type="caution">
    <text evidence="1">The sequence shown here is derived from an EMBL/GenBank/DDBJ whole genome shotgun (WGS) entry which is preliminary data.</text>
</comment>
<evidence type="ECO:0008006" key="3">
    <source>
        <dbReference type="Google" id="ProtNLM"/>
    </source>
</evidence>
<dbReference type="OrthoDB" id="2902550at2"/>
<dbReference type="EMBL" id="JENJ01000018">
    <property type="protein sequence ID" value="KGM96804.1"/>
    <property type="molecule type" value="Genomic_DNA"/>
</dbReference>
<sequence length="67" mass="7477">MPTGTKLEQALASAKGLSADLKTFSLDTDNQDAKQMFKQLSTTVENVAQTIQGRLDFVKQEEPQYRD</sequence>
<dbReference type="AlphaFoldDB" id="A0A0A0I5Y4"/>